<evidence type="ECO:0000256" key="3">
    <source>
        <dbReference type="PROSITE-ProRule" id="PRU00708"/>
    </source>
</evidence>
<dbReference type="Pfam" id="PF01535">
    <property type="entry name" value="PPR"/>
    <property type="match status" value="4"/>
</dbReference>
<evidence type="ECO:0000256" key="4">
    <source>
        <dbReference type="SAM" id="MobiDB-lite"/>
    </source>
</evidence>
<evidence type="ECO:0000313" key="5">
    <source>
        <dbReference type="EMBL" id="KAJ7971140.1"/>
    </source>
</evidence>
<feature type="repeat" description="PPR" evidence="3">
    <location>
        <begin position="305"/>
        <end position="335"/>
    </location>
</feature>
<gene>
    <name evidence="5" type="ORF">O6P43_009216</name>
</gene>
<organism evidence="5 6">
    <name type="scientific">Quillaja saponaria</name>
    <name type="common">Soap bark tree</name>
    <dbReference type="NCBI Taxonomy" id="32244"/>
    <lineage>
        <taxon>Eukaryota</taxon>
        <taxon>Viridiplantae</taxon>
        <taxon>Streptophyta</taxon>
        <taxon>Embryophyta</taxon>
        <taxon>Tracheophyta</taxon>
        <taxon>Spermatophyta</taxon>
        <taxon>Magnoliopsida</taxon>
        <taxon>eudicotyledons</taxon>
        <taxon>Gunneridae</taxon>
        <taxon>Pentapetalae</taxon>
        <taxon>rosids</taxon>
        <taxon>fabids</taxon>
        <taxon>Fabales</taxon>
        <taxon>Quillajaceae</taxon>
        <taxon>Quillaja</taxon>
    </lineage>
</organism>
<comment type="similarity">
    <text evidence="1">Belongs to the PPR family. P subfamily.</text>
</comment>
<dbReference type="Proteomes" id="UP001163823">
    <property type="component" value="Chromosome 4"/>
</dbReference>
<dbReference type="KEGG" id="qsa:O6P43_009216"/>
<protein>
    <submittedName>
        <fullName evidence="5">Pentatricopeptide repeat</fullName>
    </submittedName>
</protein>
<dbReference type="AlphaFoldDB" id="A0AAD7VCW7"/>
<keyword evidence="2" id="KW-0677">Repeat</keyword>
<comment type="caution">
    <text evidence="5">The sequence shown here is derived from an EMBL/GenBank/DDBJ whole genome shotgun (WGS) entry which is preliminary data.</text>
</comment>
<evidence type="ECO:0000313" key="6">
    <source>
        <dbReference type="Proteomes" id="UP001163823"/>
    </source>
</evidence>
<dbReference type="EMBL" id="JARAOO010000004">
    <property type="protein sequence ID" value="KAJ7971140.1"/>
    <property type="molecule type" value="Genomic_DNA"/>
</dbReference>
<proteinExistence type="inferred from homology"/>
<evidence type="ECO:0000256" key="2">
    <source>
        <dbReference type="ARBA" id="ARBA00022737"/>
    </source>
</evidence>
<feature type="repeat" description="PPR" evidence="3">
    <location>
        <begin position="441"/>
        <end position="475"/>
    </location>
</feature>
<dbReference type="Gene3D" id="1.25.40.10">
    <property type="entry name" value="Tetratricopeptide repeat domain"/>
    <property type="match status" value="3"/>
</dbReference>
<feature type="repeat" description="PPR" evidence="3">
    <location>
        <begin position="128"/>
        <end position="162"/>
    </location>
</feature>
<sequence>MQDLSMVSKLQPKLTQMETVTGSTRIDKPNLAIPGEEEEPNASFSHTRNLPPWGEVVIDENQDSKYVNVGALAISKGKGITEEQRVHLLEEMDEELLSNRVVVLSRNNKIRSALEIFWSMELLGVCPNVQACNSLIACLLRNGLLDEGLKVFGFVRKRKIATGHTFSLVLKAVANAQGCESSLKMFMELEGECDTKKDFDAVVYNTMISICGKVKNWVEIERIWRSMKANECTGTQDTMQAIIGGCTKEGKWDTAVSVFQKMLKVGIKPNLIACNAVINSLGKAGEVKLAFQTYDIMESLGHTPDAYTFNALLSTLYKANRHDDVLQLFENVQKKQACQLNTHLYNTVLMSCSKLGLWNRALQILWHMEASELSVLTASYNLVISACEVAHKPEIALQVYDRMVHQKCNPDTFTYLSLIRSCIWGSLWDEVEEILHYAEPDVSLYNAAIQGMCLRGKVGPAKKLYIRMREIGLQPDGKTWALMLQNLPRD</sequence>
<dbReference type="PROSITE" id="PS51375">
    <property type="entry name" value="PPR"/>
    <property type="match status" value="8"/>
</dbReference>
<accession>A0AAD7VCW7</accession>
<dbReference type="InterPro" id="IPR050667">
    <property type="entry name" value="PPR-containing_protein"/>
</dbReference>
<dbReference type="NCBIfam" id="TIGR00756">
    <property type="entry name" value="PPR"/>
    <property type="match status" value="5"/>
</dbReference>
<feature type="repeat" description="PPR" evidence="3">
    <location>
        <begin position="200"/>
        <end position="234"/>
    </location>
</feature>
<dbReference type="InterPro" id="IPR002885">
    <property type="entry name" value="PPR_rpt"/>
</dbReference>
<reference evidence="5" key="1">
    <citation type="journal article" date="2023" name="Science">
        <title>Elucidation of the pathway for biosynthesis of saponin adjuvants from the soapbark tree.</title>
        <authorList>
            <person name="Reed J."/>
            <person name="Orme A."/>
            <person name="El-Demerdash A."/>
            <person name="Owen C."/>
            <person name="Martin L.B.B."/>
            <person name="Misra R.C."/>
            <person name="Kikuchi S."/>
            <person name="Rejzek M."/>
            <person name="Martin A.C."/>
            <person name="Harkess A."/>
            <person name="Leebens-Mack J."/>
            <person name="Louveau T."/>
            <person name="Stephenson M.J."/>
            <person name="Osbourn A."/>
        </authorList>
    </citation>
    <scope>NUCLEOTIDE SEQUENCE</scope>
    <source>
        <strain evidence="5">S10</strain>
    </source>
</reference>
<feature type="repeat" description="PPR" evidence="3">
    <location>
        <begin position="270"/>
        <end position="304"/>
    </location>
</feature>
<dbReference type="Pfam" id="PF13041">
    <property type="entry name" value="PPR_2"/>
    <property type="match status" value="3"/>
</dbReference>
<dbReference type="PANTHER" id="PTHR47939">
    <property type="entry name" value="MEMBRANE-ASSOCIATED SALT-INDUCIBLE PROTEIN-LIKE"/>
    <property type="match status" value="1"/>
</dbReference>
<feature type="repeat" description="PPR" evidence="3">
    <location>
        <begin position="376"/>
        <end position="410"/>
    </location>
</feature>
<feature type="repeat" description="PPR" evidence="3">
    <location>
        <begin position="341"/>
        <end position="375"/>
    </location>
</feature>
<feature type="region of interest" description="Disordered" evidence="4">
    <location>
        <begin position="26"/>
        <end position="46"/>
    </location>
</feature>
<feature type="repeat" description="PPR" evidence="3">
    <location>
        <begin position="235"/>
        <end position="269"/>
    </location>
</feature>
<evidence type="ECO:0000256" key="1">
    <source>
        <dbReference type="ARBA" id="ARBA00007626"/>
    </source>
</evidence>
<name>A0AAD7VCW7_QUISA</name>
<dbReference type="InterPro" id="IPR011990">
    <property type="entry name" value="TPR-like_helical_dom_sf"/>
</dbReference>
<dbReference type="PANTHER" id="PTHR47939:SF1">
    <property type="entry name" value="OS04G0684500 PROTEIN"/>
    <property type="match status" value="1"/>
</dbReference>
<keyword evidence="6" id="KW-1185">Reference proteome</keyword>